<evidence type="ECO:0000313" key="5">
    <source>
        <dbReference type="EMBL" id="CAD7196381.1"/>
    </source>
</evidence>
<protein>
    <submittedName>
        <fullName evidence="5">Uncharacterized protein</fullName>
    </submittedName>
</protein>
<evidence type="ECO:0000256" key="2">
    <source>
        <dbReference type="ARBA" id="ARBA00008098"/>
    </source>
</evidence>
<dbReference type="Pfam" id="PF01395">
    <property type="entry name" value="PBP_GOBP"/>
    <property type="match status" value="1"/>
</dbReference>
<evidence type="ECO:0000256" key="3">
    <source>
        <dbReference type="ARBA" id="ARBA00022525"/>
    </source>
</evidence>
<dbReference type="PANTHER" id="PTHR21066:SF17">
    <property type="entry name" value="AGAP011368-PA"/>
    <property type="match status" value="1"/>
</dbReference>
<sequence>MKRTEILRVYEKRVENHFNNTNPTTLNRDLNYILPIIVNTVYCESDAFDHTTIGHDSINDADAVICLHSDLRLVRAACTQTFGWLELSALRLSAGLSCLHSDFRLCIKQCVGMQLDILDQDGNIRESRIRQYMLQTVSSDNWKKQLATDAIDTCIASGNRSVSRKDENGVEQCNPAAMDFLYCTWAETQLNCPSKHRIAGMSIILTLDEAVIHFIEADVRRHDANRNLESPLFVFLSKKSGGAEEQESSRNLLGNKFMRCVFSSRKKSAAPESPSTTSLVSASEKLTAYQDR</sequence>
<feature type="region of interest" description="Disordered" evidence="4">
    <location>
        <begin position="265"/>
        <end position="292"/>
    </location>
</feature>
<dbReference type="Gene3D" id="1.10.238.270">
    <property type="match status" value="1"/>
</dbReference>
<dbReference type="EMBL" id="OA565143">
    <property type="protein sequence ID" value="CAD7196381.1"/>
    <property type="molecule type" value="Genomic_DNA"/>
</dbReference>
<comment type="subcellular location">
    <subcellularLocation>
        <location evidence="1">Secreted</location>
    </subcellularLocation>
</comment>
<proteinExistence type="inferred from homology"/>
<dbReference type="InterPro" id="IPR052295">
    <property type="entry name" value="Odorant-binding_protein"/>
</dbReference>
<dbReference type="GO" id="GO:0005549">
    <property type="term" value="F:odorant binding"/>
    <property type="evidence" value="ECO:0007669"/>
    <property type="project" value="InterPro"/>
</dbReference>
<dbReference type="InterPro" id="IPR036728">
    <property type="entry name" value="PBP_GOBP_sf"/>
</dbReference>
<evidence type="ECO:0000256" key="1">
    <source>
        <dbReference type="ARBA" id="ARBA00004613"/>
    </source>
</evidence>
<dbReference type="InterPro" id="IPR006170">
    <property type="entry name" value="PBP/GOBP"/>
</dbReference>
<name>A0A7R8Z7C2_TIMDO</name>
<organism evidence="5">
    <name type="scientific">Timema douglasi</name>
    <name type="common">Walking stick</name>
    <dbReference type="NCBI Taxonomy" id="61478"/>
    <lineage>
        <taxon>Eukaryota</taxon>
        <taxon>Metazoa</taxon>
        <taxon>Ecdysozoa</taxon>
        <taxon>Arthropoda</taxon>
        <taxon>Hexapoda</taxon>
        <taxon>Insecta</taxon>
        <taxon>Pterygota</taxon>
        <taxon>Neoptera</taxon>
        <taxon>Polyneoptera</taxon>
        <taxon>Phasmatodea</taxon>
        <taxon>Timematodea</taxon>
        <taxon>Timematoidea</taxon>
        <taxon>Timematidae</taxon>
        <taxon>Timema</taxon>
    </lineage>
</organism>
<dbReference type="SUPFAM" id="SSF47565">
    <property type="entry name" value="Insect pheromone/odorant-binding proteins"/>
    <property type="match status" value="1"/>
</dbReference>
<gene>
    <name evidence="5" type="ORF">TDIB3V08_LOCUS2732</name>
</gene>
<reference evidence="5" key="1">
    <citation type="submission" date="2020-11" db="EMBL/GenBank/DDBJ databases">
        <authorList>
            <person name="Tran Van P."/>
        </authorList>
    </citation>
    <scope>NUCLEOTIDE SEQUENCE</scope>
</reference>
<keyword evidence="3" id="KW-0964">Secreted</keyword>
<accession>A0A7R8Z7C2</accession>
<dbReference type="GO" id="GO:0005576">
    <property type="term" value="C:extracellular region"/>
    <property type="evidence" value="ECO:0007669"/>
    <property type="project" value="UniProtKB-SubCell"/>
</dbReference>
<comment type="similarity">
    <text evidence="2">Belongs to the PBP/GOBP family.</text>
</comment>
<dbReference type="PANTHER" id="PTHR21066">
    <property type="entry name" value="ODORANT-BINDING PROTEIN 59A-RELATED"/>
    <property type="match status" value="1"/>
</dbReference>
<evidence type="ECO:0000256" key="4">
    <source>
        <dbReference type="SAM" id="MobiDB-lite"/>
    </source>
</evidence>
<dbReference type="AlphaFoldDB" id="A0A7R8Z7C2"/>